<organism evidence="2 3">
    <name type="scientific">Microvirga aerophila</name>
    <dbReference type="NCBI Taxonomy" id="670291"/>
    <lineage>
        <taxon>Bacteria</taxon>
        <taxon>Pseudomonadati</taxon>
        <taxon>Pseudomonadota</taxon>
        <taxon>Alphaproteobacteria</taxon>
        <taxon>Hyphomicrobiales</taxon>
        <taxon>Methylobacteriaceae</taxon>
        <taxon>Microvirga</taxon>
    </lineage>
</organism>
<keyword evidence="1 2" id="KW-0808">Transferase</keyword>
<dbReference type="Pfam" id="PF02515">
    <property type="entry name" value="CoA_transf_3"/>
    <property type="match status" value="1"/>
</dbReference>
<dbReference type="Gene3D" id="3.40.50.10540">
    <property type="entry name" value="Crotonobetainyl-coa:carnitine coa-transferase, domain 1"/>
    <property type="match status" value="1"/>
</dbReference>
<evidence type="ECO:0000313" key="2">
    <source>
        <dbReference type="EMBL" id="GEO16590.1"/>
    </source>
</evidence>
<dbReference type="InterPro" id="IPR050483">
    <property type="entry name" value="CoA-transferase_III_domain"/>
</dbReference>
<dbReference type="GO" id="GO:0008410">
    <property type="term" value="F:CoA-transferase activity"/>
    <property type="evidence" value="ECO:0007669"/>
    <property type="project" value="TreeGrafter"/>
</dbReference>
<protein>
    <submittedName>
        <fullName evidence="2">CoA transferase</fullName>
    </submittedName>
</protein>
<dbReference type="InterPro" id="IPR023606">
    <property type="entry name" value="CoA-Trfase_III_dom_1_sf"/>
</dbReference>
<proteinExistence type="predicted"/>
<dbReference type="EMBL" id="BJYU01000068">
    <property type="protein sequence ID" value="GEO16590.1"/>
    <property type="molecule type" value="Genomic_DNA"/>
</dbReference>
<evidence type="ECO:0000256" key="1">
    <source>
        <dbReference type="ARBA" id="ARBA00022679"/>
    </source>
</evidence>
<accession>A0A512BXB2</accession>
<dbReference type="Proteomes" id="UP000321085">
    <property type="component" value="Unassembled WGS sequence"/>
</dbReference>
<dbReference type="AlphaFoldDB" id="A0A512BXB2"/>
<evidence type="ECO:0000313" key="3">
    <source>
        <dbReference type="Proteomes" id="UP000321085"/>
    </source>
</evidence>
<dbReference type="InterPro" id="IPR003673">
    <property type="entry name" value="CoA-Trfase_fam_III"/>
</dbReference>
<name>A0A512BXB2_9HYPH</name>
<dbReference type="Gene3D" id="3.30.1540.10">
    <property type="entry name" value="formyl-coa transferase, domain 3"/>
    <property type="match status" value="1"/>
</dbReference>
<dbReference type="InterPro" id="IPR044855">
    <property type="entry name" value="CoA-Trfase_III_dom3_sf"/>
</dbReference>
<dbReference type="PANTHER" id="PTHR48207">
    <property type="entry name" value="SUCCINATE--HYDROXYMETHYLGLUTARATE COA-TRANSFERASE"/>
    <property type="match status" value="1"/>
</dbReference>
<comment type="caution">
    <text evidence="2">The sequence shown here is derived from an EMBL/GenBank/DDBJ whole genome shotgun (WGS) entry which is preliminary data.</text>
</comment>
<reference evidence="2 3" key="1">
    <citation type="submission" date="2019-07" db="EMBL/GenBank/DDBJ databases">
        <title>Whole genome shotgun sequence of Microvirga aerophila NBRC 106136.</title>
        <authorList>
            <person name="Hosoyama A."/>
            <person name="Uohara A."/>
            <person name="Ohji S."/>
            <person name="Ichikawa N."/>
        </authorList>
    </citation>
    <scope>NUCLEOTIDE SEQUENCE [LARGE SCALE GENOMIC DNA]</scope>
    <source>
        <strain evidence="2 3">NBRC 106136</strain>
    </source>
</reference>
<sequence>MSAPLTQHTPQKPAPLAEIRVLEFSHMIMGPSCGMILADLGADVVKVEPGPAGDNSRRLTGAATGFFPTYNRNKRSICVDMKSPAGAALVGRLAASADVIVENFRPGAMEKLGLGYAALSGINPRLVYCSLKGFLPGPYEHRTALDEVVQMMGGLAYMTGPPGRPLRTGASVNDILGGTFGAVAILAALRERDRTGRGSLVQSGLFETNMVLVAQHMARAAIEGHNPEPFGDPDMKKPWPVYDVFDSADEGEQVFVGTVTESQWRGFCEAFGLHDLLSDPDLGTMAQLAAARPRIRLRVAEVFRKLPKTELMARCEALGLPFAPIARPADLFDDPHLLASEGLLPIDLRSAEGAPGGTPVVPEAGLPALPVTLGTGRPGLRRQPPRAGEHGIEVMQEAGFSEAEINKMVADGIISVPARQSPAAA</sequence>
<keyword evidence="3" id="KW-1185">Reference proteome</keyword>
<dbReference type="RefSeq" id="WP_245439766.1">
    <property type="nucleotide sequence ID" value="NZ_BJYU01000068.1"/>
</dbReference>
<dbReference type="PANTHER" id="PTHR48207:SF3">
    <property type="entry name" value="SUCCINATE--HYDROXYMETHYLGLUTARATE COA-TRANSFERASE"/>
    <property type="match status" value="1"/>
</dbReference>
<gene>
    <name evidence="2" type="ORF">MAE02_42860</name>
</gene>
<dbReference type="SUPFAM" id="SSF89796">
    <property type="entry name" value="CoA-transferase family III (CaiB/BaiF)"/>
    <property type="match status" value="1"/>
</dbReference>